<accession>A0A8F9TX28</accession>
<gene>
    <name evidence="8" type="ORF">K0B96_02070</name>
</gene>
<dbReference type="EMBL" id="CP080507">
    <property type="protein sequence ID" value="QYM79429.1"/>
    <property type="molecule type" value="Genomic_DNA"/>
</dbReference>
<evidence type="ECO:0000256" key="3">
    <source>
        <dbReference type="ARBA" id="ARBA00022989"/>
    </source>
</evidence>
<dbReference type="InterPro" id="IPR012340">
    <property type="entry name" value="NA-bd_OB-fold"/>
</dbReference>
<dbReference type="Proteomes" id="UP000825051">
    <property type="component" value="Chromosome"/>
</dbReference>
<keyword evidence="9" id="KW-1185">Reference proteome</keyword>
<dbReference type="KEGG" id="ole:K0B96_02070"/>
<name>A0A8F9TX28_9BACT</name>
<dbReference type="InterPro" id="IPR002810">
    <property type="entry name" value="NfeD-like_C"/>
</dbReference>
<evidence type="ECO:0000259" key="6">
    <source>
        <dbReference type="Pfam" id="PF01957"/>
    </source>
</evidence>
<dbReference type="PANTHER" id="PTHR33507:SF3">
    <property type="entry name" value="INNER MEMBRANE PROTEIN YBBJ"/>
    <property type="match status" value="1"/>
</dbReference>
<dbReference type="GO" id="GO:0005886">
    <property type="term" value="C:plasma membrane"/>
    <property type="evidence" value="ECO:0007669"/>
    <property type="project" value="TreeGrafter"/>
</dbReference>
<keyword evidence="8" id="KW-0645">Protease</keyword>
<dbReference type="SUPFAM" id="SSF141322">
    <property type="entry name" value="NfeD domain-like"/>
    <property type="match status" value="1"/>
</dbReference>
<evidence type="ECO:0000256" key="5">
    <source>
        <dbReference type="SAM" id="Phobius"/>
    </source>
</evidence>
<proteinExistence type="predicted"/>
<feature type="domain" description="NfeD integral membrane" evidence="7">
    <location>
        <begin position="5"/>
        <end position="64"/>
    </location>
</feature>
<organism evidence="8 9">
    <name type="scientific">Horticoccus luteus</name>
    <dbReference type="NCBI Taxonomy" id="2862869"/>
    <lineage>
        <taxon>Bacteria</taxon>
        <taxon>Pseudomonadati</taxon>
        <taxon>Verrucomicrobiota</taxon>
        <taxon>Opitutia</taxon>
        <taxon>Opitutales</taxon>
        <taxon>Opitutaceae</taxon>
        <taxon>Horticoccus</taxon>
    </lineage>
</organism>
<keyword evidence="3 5" id="KW-1133">Transmembrane helix</keyword>
<dbReference type="PANTHER" id="PTHR33507">
    <property type="entry name" value="INNER MEMBRANE PROTEIN YBBJ"/>
    <property type="match status" value="1"/>
</dbReference>
<keyword evidence="2 5" id="KW-0812">Transmembrane</keyword>
<dbReference type="InterPro" id="IPR052165">
    <property type="entry name" value="Membrane_assoc_protease"/>
</dbReference>
<feature type="domain" description="NfeD-like C-terminal" evidence="6">
    <location>
        <begin position="98"/>
        <end position="152"/>
    </location>
</feature>
<evidence type="ECO:0000259" key="7">
    <source>
        <dbReference type="Pfam" id="PF24961"/>
    </source>
</evidence>
<dbReference type="GO" id="GO:0008233">
    <property type="term" value="F:peptidase activity"/>
    <property type="evidence" value="ECO:0007669"/>
    <property type="project" value="UniProtKB-KW"/>
</dbReference>
<dbReference type="InterPro" id="IPR056739">
    <property type="entry name" value="NfeD_membrane"/>
</dbReference>
<comment type="subcellular location">
    <subcellularLocation>
        <location evidence="1">Membrane</location>
        <topology evidence="1">Multi-pass membrane protein</topology>
    </subcellularLocation>
</comment>
<dbReference type="GO" id="GO:0006508">
    <property type="term" value="P:proteolysis"/>
    <property type="evidence" value="ECO:0007669"/>
    <property type="project" value="UniProtKB-KW"/>
</dbReference>
<evidence type="ECO:0000313" key="8">
    <source>
        <dbReference type="EMBL" id="QYM79429.1"/>
    </source>
</evidence>
<dbReference type="AlphaFoldDB" id="A0A8F9TX28"/>
<sequence>MNTIILLFVAGLVLLGLEVFVPGGVLGVIGGLAMLGGCALAFHDFGPGGGLIASVVGAVLLGGMLYAEFAWLPRTRFGGKLFLRRAIHSKSQPPVAEAESVVGQIGEAATTLAPSGYVLVGGRRYEAFSQSGLIARGTTVKVVSMDNFRIVVSQPKET</sequence>
<evidence type="ECO:0000256" key="4">
    <source>
        <dbReference type="ARBA" id="ARBA00023136"/>
    </source>
</evidence>
<keyword evidence="8" id="KW-0378">Hydrolase</keyword>
<dbReference type="Pfam" id="PF01957">
    <property type="entry name" value="NfeD"/>
    <property type="match status" value="1"/>
</dbReference>
<dbReference type="Pfam" id="PF24961">
    <property type="entry name" value="NfeD_membrane"/>
    <property type="match status" value="1"/>
</dbReference>
<protein>
    <submittedName>
        <fullName evidence="8">Serine protease</fullName>
    </submittedName>
</protein>
<keyword evidence="4 5" id="KW-0472">Membrane</keyword>
<evidence type="ECO:0000313" key="9">
    <source>
        <dbReference type="Proteomes" id="UP000825051"/>
    </source>
</evidence>
<reference evidence="8" key="1">
    <citation type="submission" date="2021-08" db="EMBL/GenBank/DDBJ databases">
        <title>Genome of a novel bacterium of the phylum Verrucomicrobia, Oleiharenicola sp. KSB-15.</title>
        <authorList>
            <person name="Chung J.-H."/>
            <person name="Ahn J.-H."/>
            <person name="Yoon Y."/>
            <person name="Kim D.-Y."/>
            <person name="An S.-H."/>
            <person name="Park I."/>
            <person name="Yeon J."/>
        </authorList>
    </citation>
    <scope>NUCLEOTIDE SEQUENCE</scope>
    <source>
        <strain evidence="8">KSB-15</strain>
    </source>
</reference>
<dbReference type="RefSeq" id="WP_220163295.1">
    <property type="nucleotide sequence ID" value="NZ_CP080507.1"/>
</dbReference>
<feature type="transmembrane region" description="Helical" evidence="5">
    <location>
        <begin position="51"/>
        <end position="72"/>
    </location>
</feature>
<evidence type="ECO:0000256" key="2">
    <source>
        <dbReference type="ARBA" id="ARBA00022692"/>
    </source>
</evidence>
<dbReference type="Gene3D" id="2.40.50.140">
    <property type="entry name" value="Nucleic acid-binding proteins"/>
    <property type="match status" value="1"/>
</dbReference>
<evidence type="ECO:0000256" key="1">
    <source>
        <dbReference type="ARBA" id="ARBA00004141"/>
    </source>
</evidence>